<dbReference type="InterPro" id="IPR043926">
    <property type="entry name" value="ABCG_dom"/>
</dbReference>
<dbReference type="InterPro" id="IPR013525">
    <property type="entry name" value="ABC2_TM"/>
</dbReference>
<keyword evidence="6" id="KW-0067">ATP-binding</keyword>
<feature type="transmembrane region" description="Helical" evidence="9">
    <location>
        <begin position="446"/>
        <end position="468"/>
    </location>
</feature>
<dbReference type="Gene3D" id="3.40.50.300">
    <property type="entry name" value="P-loop containing nucleotide triphosphate hydrolases"/>
    <property type="match status" value="1"/>
</dbReference>
<feature type="transmembrane region" description="Helical" evidence="9">
    <location>
        <begin position="610"/>
        <end position="629"/>
    </location>
</feature>
<keyword evidence="8 9" id="KW-0472">Membrane</keyword>
<dbReference type="AlphaFoldDB" id="A0A0D1YPF2"/>
<keyword evidence="7 9" id="KW-1133">Transmembrane helix</keyword>
<comment type="similarity">
    <text evidence="2">Belongs to the ABC transporter superfamily. ABCG family. Eye pigment precursor importer (TC 3.A.1.204) subfamily.</text>
</comment>
<dbReference type="PANTHER" id="PTHR48042:SF11">
    <property type="entry name" value="ABC TRANSPORTER G FAMILY MEMBER 11"/>
    <property type="match status" value="1"/>
</dbReference>
<keyword evidence="5" id="KW-0547">Nucleotide-binding</keyword>
<dbReference type="Pfam" id="PF01061">
    <property type="entry name" value="ABC2_membrane"/>
    <property type="match status" value="1"/>
</dbReference>
<dbReference type="Pfam" id="PF00005">
    <property type="entry name" value="ABC_tran"/>
    <property type="match status" value="1"/>
</dbReference>
<evidence type="ECO:0000256" key="3">
    <source>
        <dbReference type="ARBA" id="ARBA00022448"/>
    </source>
</evidence>
<dbReference type="PROSITE" id="PS50893">
    <property type="entry name" value="ABC_TRANSPORTER_2"/>
    <property type="match status" value="1"/>
</dbReference>
<accession>A0A0D1YPF2</accession>
<feature type="transmembrane region" description="Helical" evidence="9">
    <location>
        <begin position="369"/>
        <end position="391"/>
    </location>
</feature>
<feature type="domain" description="ABC transporter" evidence="10">
    <location>
        <begin position="29"/>
        <end position="277"/>
    </location>
</feature>
<dbReference type="InterPro" id="IPR052215">
    <property type="entry name" value="Plant_ABCG"/>
</dbReference>
<dbReference type="InterPro" id="IPR027417">
    <property type="entry name" value="P-loop_NTPase"/>
</dbReference>
<dbReference type="Proteomes" id="UP000053259">
    <property type="component" value="Unassembled WGS sequence"/>
</dbReference>
<evidence type="ECO:0000313" key="12">
    <source>
        <dbReference type="Proteomes" id="UP000053259"/>
    </source>
</evidence>
<evidence type="ECO:0000313" key="11">
    <source>
        <dbReference type="EMBL" id="KIW02502.1"/>
    </source>
</evidence>
<evidence type="ECO:0000259" key="10">
    <source>
        <dbReference type="PROSITE" id="PS50893"/>
    </source>
</evidence>
<reference evidence="11 12" key="1">
    <citation type="submission" date="2015-01" db="EMBL/GenBank/DDBJ databases">
        <title>The Genome Sequence of Ochroconis gallopava CBS43764.</title>
        <authorList>
            <consortium name="The Broad Institute Genomics Platform"/>
            <person name="Cuomo C."/>
            <person name="de Hoog S."/>
            <person name="Gorbushina A."/>
            <person name="Stielow B."/>
            <person name="Teixiera M."/>
            <person name="Abouelleil A."/>
            <person name="Chapman S.B."/>
            <person name="Priest M."/>
            <person name="Young S.K."/>
            <person name="Wortman J."/>
            <person name="Nusbaum C."/>
            <person name="Birren B."/>
        </authorList>
    </citation>
    <scope>NUCLEOTIDE SEQUENCE [LARGE SCALE GENOMIC DNA]</scope>
    <source>
        <strain evidence="11 12">CBS 43764</strain>
    </source>
</reference>
<comment type="subcellular location">
    <subcellularLocation>
        <location evidence="1">Membrane</location>
        <topology evidence="1">Multi-pass membrane protein</topology>
    </subcellularLocation>
</comment>
<dbReference type="GeneID" id="27314275"/>
<keyword evidence="3" id="KW-0813">Transport</keyword>
<dbReference type="OrthoDB" id="66620at2759"/>
<dbReference type="SUPFAM" id="SSF52540">
    <property type="entry name" value="P-loop containing nucleoside triphosphate hydrolases"/>
    <property type="match status" value="1"/>
</dbReference>
<dbReference type="InterPro" id="IPR003593">
    <property type="entry name" value="AAA+_ATPase"/>
</dbReference>
<dbReference type="GO" id="GO:0140359">
    <property type="term" value="F:ABC-type transporter activity"/>
    <property type="evidence" value="ECO:0007669"/>
    <property type="project" value="InterPro"/>
</dbReference>
<name>A0A0D1YPF2_9PEZI</name>
<evidence type="ECO:0000256" key="8">
    <source>
        <dbReference type="ARBA" id="ARBA00023136"/>
    </source>
</evidence>
<dbReference type="RefSeq" id="XP_016212371.1">
    <property type="nucleotide sequence ID" value="XM_016359923.1"/>
</dbReference>
<dbReference type="GO" id="GO:0005524">
    <property type="term" value="F:ATP binding"/>
    <property type="evidence" value="ECO:0007669"/>
    <property type="project" value="UniProtKB-KW"/>
</dbReference>
<dbReference type="HOGENOM" id="CLU_000604_57_7_1"/>
<evidence type="ECO:0000256" key="2">
    <source>
        <dbReference type="ARBA" id="ARBA00005814"/>
    </source>
</evidence>
<dbReference type="InterPro" id="IPR003439">
    <property type="entry name" value="ABC_transporter-like_ATP-bd"/>
</dbReference>
<evidence type="ECO:0000256" key="7">
    <source>
        <dbReference type="ARBA" id="ARBA00022989"/>
    </source>
</evidence>
<evidence type="ECO:0000256" key="6">
    <source>
        <dbReference type="ARBA" id="ARBA00022840"/>
    </source>
</evidence>
<feature type="transmembrane region" description="Helical" evidence="9">
    <location>
        <begin position="489"/>
        <end position="520"/>
    </location>
</feature>
<keyword evidence="4 9" id="KW-0812">Transmembrane</keyword>
<dbReference type="InParanoid" id="A0A0D1YPF2"/>
<evidence type="ECO:0000256" key="1">
    <source>
        <dbReference type="ARBA" id="ARBA00004141"/>
    </source>
</evidence>
<dbReference type="SMART" id="SM00382">
    <property type="entry name" value="AAA"/>
    <property type="match status" value="1"/>
</dbReference>
<feature type="transmembrane region" description="Helical" evidence="9">
    <location>
        <begin position="403"/>
        <end position="426"/>
    </location>
</feature>
<protein>
    <recommendedName>
        <fullName evidence="10">ABC transporter domain-containing protein</fullName>
    </recommendedName>
</protein>
<dbReference type="STRING" id="253628.A0A0D1YPF2"/>
<sequence>MENGPVGPVDVELNRVETSHLVNDVVQHFSWKDLTVKVKDRKTKKPLSILDNANGIVHAGELLAIMGPSGSGKTTLLNAIAHRKAAAGATTTGDIMANGQKLNLQKLRQLSSYVEQEDALIGSLTVRETMNFAAGLALPSNVSRKERLQRIDDLIASFGLQEQAHTIVGTPIKKGLSGGQKKRLGVASRLVTDPKILFLDEPTSGLDSTLSFEVINFIRTIAKRNKLIVIASIHQPSTSTFKLFDKLALLSKGKMCYFGPLPEASQYFDKIGFQMPTEINPAEFYLDLINTDLAKEGDEIFRRTRLITDAWKESAHAIRLVEEIDSNIASAKSDGRVTDISTIKMDKPSAWMLPWVLLQRSWIKAYRDIVAYEIRIIMYVGLAILMGTVFLRLKTSQEYIQPFINAIFFGSAFMSFMAVAYVPAFLEDQATFAKERANGLVGPFSFLISNFIIGLPFLFLIACLFSIIEYFMSNFRLDAHAFFMYTMWLFLDLLAAESLVVLVSVVFPVFVVALAIAAFANGLWMCVDGFLVPMNILNPFWKYVFHYIDYQAYVFQGMMVNEFKSRTYTCNKVNGAYQCSYPSDLNAEGKIDGVSVLKTFNIATNKESEWVGIMLAIIAVYRLLSYLVLRVRKD</sequence>
<dbReference type="GO" id="GO:0016887">
    <property type="term" value="F:ATP hydrolysis activity"/>
    <property type="evidence" value="ECO:0007669"/>
    <property type="project" value="InterPro"/>
</dbReference>
<organism evidence="11 12">
    <name type="scientific">Verruconis gallopava</name>
    <dbReference type="NCBI Taxonomy" id="253628"/>
    <lineage>
        <taxon>Eukaryota</taxon>
        <taxon>Fungi</taxon>
        <taxon>Dikarya</taxon>
        <taxon>Ascomycota</taxon>
        <taxon>Pezizomycotina</taxon>
        <taxon>Dothideomycetes</taxon>
        <taxon>Pleosporomycetidae</taxon>
        <taxon>Venturiales</taxon>
        <taxon>Sympoventuriaceae</taxon>
        <taxon>Verruconis</taxon>
    </lineage>
</organism>
<evidence type="ECO:0000256" key="9">
    <source>
        <dbReference type="SAM" id="Phobius"/>
    </source>
</evidence>
<dbReference type="EMBL" id="KN847549">
    <property type="protein sequence ID" value="KIW02502.1"/>
    <property type="molecule type" value="Genomic_DNA"/>
</dbReference>
<evidence type="ECO:0000256" key="5">
    <source>
        <dbReference type="ARBA" id="ARBA00022741"/>
    </source>
</evidence>
<dbReference type="FunFam" id="3.40.50.300:FF:001305">
    <property type="entry name" value="ABCG transporter ABC superfamily"/>
    <property type="match status" value="1"/>
</dbReference>
<gene>
    <name evidence="11" type="ORF">PV09_06302</name>
</gene>
<dbReference type="VEuPathDB" id="FungiDB:PV09_06302"/>
<keyword evidence="12" id="KW-1185">Reference proteome</keyword>
<proteinExistence type="inferred from homology"/>
<dbReference type="PANTHER" id="PTHR48042">
    <property type="entry name" value="ABC TRANSPORTER G FAMILY MEMBER 11"/>
    <property type="match status" value="1"/>
</dbReference>
<dbReference type="Pfam" id="PF19055">
    <property type="entry name" value="ABC2_membrane_7"/>
    <property type="match status" value="1"/>
</dbReference>
<evidence type="ECO:0000256" key="4">
    <source>
        <dbReference type="ARBA" id="ARBA00022692"/>
    </source>
</evidence>
<dbReference type="GO" id="GO:0016020">
    <property type="term" value="C:membrane"/>
    <property type="evidence" value="ECO:0007669"/>
    <property type="project" value="UniProtKB-SubCell"/>
</dbReference>